<dbReference type="Pfam" id="PF01509">
    <property type="entry name" value="TruB_N"/>
    <property type="match status" value="1"/>
</dbReference>
<evidence type="ECO:0000256" key="2">
    <source>
        <dbReference type="ARBA" id="ARBA00005642"/>
    </source>
</evidence>
<sequence>MQGFLNLNKPFGITSHDCVAKVRRLLRQKKVGHGGTLDPAATGVLPIALGKATRLLQYLPEDKAYRATIKLGITTTTDDLQGEVIAEKSVDSLTLNEVKFALEKFQGTIQQIPPNYSAIQVQGKRLYDLARAGEDIAVPPRQVEIHQIEILAWREGEFPELDLEITCGPGTYIRSIARDLGIALQTGGTLAALTRTASCSLKLTESLTFTELETQIEQGTFHPISPETALSHIEQITLAEQEARRWCQGQRLVLTENSPKYSFGKKRVNQENGKFLGIGEIVNSDTHQILIPQLVLQPIS</sequence>
<feature type="active site" description="Nucleophile" evidence="5">
    <location>
        <position position="38"/>
    </location>
</feature>
<dbReference type="GO" id="GO:1990481">
    <property type="term" value="P:mRNA pseudouridine synthesis"/>
    <property type="evidence" value="ECO:0007669"/>
    <property type="project" value="TreeGrafter"/>
</dbReference>
<evidence type="ECO:0000256" key="1">
    <source>
        <dbReference type="ARBA" id="ARBA00000385"/>
    </source>
</evidence>
<keyword evidence="4 5" id="KW-0413">Isomerase</keyword>
<dbReference type="FunFam" id="3.30.2350.10:FF:000011">
    <property type="entry name" value="tRNA pseudouridine synthase B"/>
    <property type="match status" value="1"/>
</dbReference>
<evidence type="ECO:0000313" key="8">
    <source>
        <dbReference type="EMBL" id="OKH40477.1"/>
    </source>
</evidence>
<dbReference type="InterPro" id="IPR002501">
    <property type="entry name" value="PsdUridine_synth_N"/>
</dbReference>
<proteinExistence type="inferred from homology"/>
<dbReference type="STRING" id="454136.NIES2119_02345"/>
<evidence type="ECO:0000259" key="7">
    <source>
        <dbReference type="Pfam" id="PF09157"/>
    </source>
</evidence>
<evidence type="ECO:0000256" key="5">
    <source>
        <dbReference type="HAMAP-Rule" id="MF_01080"/>
    </source>
</evidence>
<comment type="similarity">
    <text evidence="2 5">Belongs to the pseudouridine synthase TruB family. Type 1 subfamily.</text>
</comment>
<dbReference type="InterPro" id="IPR015240">
    <property type="entry name" value="tRNA_sdUridine_synth_fam1_C"/>
</dbReference>
<dbReference type="Pfam" id="PF09157">
    <property type="entry name" value="TruB-C_2"/>
    <property type="match status" value="1"/>
</dbReference>
<comment type="function">
    <text evidence="5">Responsible for synthesis of pseudouridine from uracil-55 in the psi GC loop of transfer RNAs.</text>
</comment>
<feature type="domain" description="Pseudouridine synthase II N-terminal" evidence="6">
    <location>
        <begin position="23"/>
        <end position="173"/>
    </location>
</feature>
<dbReference type="CDD" id="cd02573">
    <property type="entry name" value="PseudoU_synth_EcTruB"/>
    <property type="match status" value="1"/>
</dbReference>
<evidence type="ECO:0000313" key="9">
    <source>
        <dbReference type="Proteomes" id="UP000185860"/>
    </source>
</evidence>
<dbReference type="PANTHER" id="PTHR13767">
    <property type="entry name" value="TRNA-PSEUDOURIDINE SYNTHASE"/>
    <property type="match status" value="1"/>
</dbReference>
<dbReference type="GO" id="GO:0003723">
    <property type="term" value="F:RNA binding"/>
    <property type="evidence" value="ECO:0007669"/>
    <property type="project" value="InterPro"/>
</dbReference>
<dbReference type="Gene3D" id="3.30.2350.10">
    <property type="entry name" value="Pseudouridine synthase"/>
    <property type="match status" value="1"/>
</dbReference>
<dbReference type="PANTHER" id="PTHR13767:SF2">
    <property type="entry name" value="PSEUDOURIDYLATE SYNTHASE TRUB1"/>
    <property type="match status" value="1"/>
</dbReference>
<dbReference type="RefSeq" id="WP_073591858.1">
    <property type="nucleotide sequence ID" value="NZ_MRCE01000002.1"/>
</dbReference>
<dbReference type="InterPro" id="IPR014780">
    <property type="entry name" value="tRNA_psdUridine_synth_TruB"/>
</dbReference>
<accession>A0A1U7ISI4</accession>
<feature type="domain" description="tRNA pseudouridine synthase II TruB subfamily 1 C-terminal" evidence="7">
    <location>
        <begin position="236"/>
        <end position="282"/>
    </location>
</feature>
<reference evidence="8 9" key="1">
    <citation type="submission" date="2016-11" db="EMBL/GenBank/DDBJ databases">
        <title>Draft Genome Sequences of Nine Cyanobacterial Strains from Diverse Habitats.</title>
        <authorList>
            <person name="Zhu T."/>
            <person name="Hou S."/>
            <person name="Lu X."/>
            <person name="Hess W.R."/>
        </authorList>
    </citation>
    <scope>NUCLEOTIDE SEQUENCE [LARGE SCALE GENOMIC DNA]</scope>
    <source>
        <strain evidence="8 9">IAM M-71</strain>
    </source>
</reference>
<evidence type="ECO:0000259" key="6">
    <source>
        <dbReference type="Pfam" id="PF01509"/>
    </source>
</evidence>
<dbReference type="OrthoDB" id="9802309at2"/>
<organism evidence="8 9">
    <name type="scientific">[Phormidium ambiguum] IAM M-71</name>
    <dbReference type="NCBI Taxonomy" id="454136"/>
    <lineage>
        <taxon>Bacteria</taxon>
        <taxon>Bacillati</taxon>
        <taxon>Cyanobacteriota</taxon>
        <taxon>Cyanophyceae</taxon>
        <taxon>Oscillatoriophycideae</taxon>
        <taxon>Aerosakkonematales</taxon>
        <taxon>Aerosakkonemataceae</taxon>
        <taxon>Floridanema</taxon>
    </lineage>
</organism>
<dbReference type="NCBIfam" id="TIGR00431">
    <property type="entry name" value="TruB"/>
    <property type="match status" value="1"/>
</dbReference>
<dbReference type="AlphaFoldDB" id="A0A1U7ISI4"/>
<dbReference type="EMBL" id="MRCE01000002">
    <property type="protein sequence ID" value="OKH40477.1"/>
    <property type="molecule type" value="Genomic_DNA"/>
</dbReference>
<evidence type="ECO:0000256" key="4">
    <source>
        <dbReference type="ARBA" id="ARBA00023235"/>
    </source>
</evidence>
<name>A0A1U7ISI4_9CYAN</name>
<evidence type="ECO:0000256" key="3">
    <source>
        <dbReference type="ARBA" id="ARBA00022694"/>
    </source>
</evidence>
<dbReference type="EC" id="5.4.99.25" evidence="5"/>
<dbReference type="SUPFAM" id="SSF55120">
    <property type="entry name" value="Pseudouridine synthase"/>
    <property type="match status" value="1"/>
</dbReference>
<comment type="caution">
    <text evidence="8">The sequence shown here is derived from an EMBL/GenBank/DDBJ whole genome shotgun (WGS) entry which is preliminary data.</text>
</comment>
<dbReference type="GO" id="GO:0031119">
    <property type="term" value="P:tRNA pseudouridine synthesis"/>
    <property type="evidence" value="ECO:0007669"/>
    <property type="project" value="UniProtKB-UniRule"/>
</dbReference>
<comment type="catalytic activity">
    <reaction evidence="1 5">
        <text>uridine(55) in tRNA = pseudouridine(55) in tRNA</text>
        <dbReference type="Rhea" id="RHEA:42532"/>
        <dbReference type="Rhea" id="RHEA-COMP:10101"/>
        <dbReference type="Rhea" id="RHEA-COMP:10102"/>
        <dbReference type="ChEBI" id="CHEBI:65314"/>
        <dbReference type="ChEBI" id="CHEBI:65315"/>
        <dbReference type="EC" id="5.4.99.25"/>
    </reaction>
</comment>
<keyword evidence="3 5" id="KW-0819">tRNA processing</keyword>
<protein>
    <recommendedName>
        <fullName evidence="5">tRNA pseudouridine synthase B</fullName>
        <ecNumber evidence="5">5.4.99.25</ecNumber>
    </recommendedName>
    <alternativeName>
        <fullName evidence="5">tRNA pseudouridine(55) synthase</fullName>
        <shortName evidence="5">Psi55 synthase</shortName>
    </alternativeName>
    <alternativeName>
        <fullName evidence="5">tRNA pseudouridylate synthase</fullName>
    </alternativeName>
    <alternativeName>
        <fullName evidence="5">tRNA-uridine isomerase</fullName>
    </alternativeName>
</protein>
<dbReference type="Proteomes" id="UP000185860">
    <property type="component" value="Unassembled WGS sequence"/>
</dbReference>
<dbReference type="HAMAP" id="MF_01080">
    <property type="entry name" value="TruB_bact"/>
    <property type="match status" value="1"/>
</dbReference>
<dbReference type="GO" id="GO:0160148">
    <property type="term" value="F:tRNA pseudouridine(55) synthase activity"/>
    <property type="evidence" value="ECO:0007669"/>
    <property type="project" value="UniProtKB-EC"/>
</dbReference>
<dbReference type="InterPro" id="IPR020103">
    <property type="entry name" value="PsdUridine_synth_cat_dom_sf"/>
</dbReference>
<gene>
    <name evidence="5" type="primary">truB</name>
    <name evidence="8" type="ORF">NIES2119_02345</name>
</gene>